<dbReference type="GO" id="GO:0005737">
    <property type="term" value="C:cytoplasm"/>
    <property type="evidence" value="ECO:0007669"/>
    <property type="project" value="TreeGrafter"/>
</dbReference>
<organism evidence="6 7">
    <name type="scientific">Candidatus Blautia merdavium</name>
    <dbReference type="NCBI Taxonomy" id="2838494"/>
    <lineage>
        <taxon>Bacteria</taxon>
        <taxon>Bacillati</taxon>
        <taxon>Bacillota</taxon>
        <taxon>Clostridia</taxon>
        <taxon>Lachnospirales</taxon>
        <taxon>Lachnospiraceae</taxon>
        <taxon>Blautia</taxon>
    </lineage>
</organism>
<sequence length="989" mass="116199">MARIEVCVLQMPKTYLDGSLVIFPYRKAEALLYYMAVEKHATRDRIAALLWDTCDESTAKKNLRHALYTIRKLFHEDCIISPDRQNLILNPQLELTTDYERFLEEKDTALYEAEFLSGFYLKNAEPYEDWVTWKRREVRDVYLRLLEEKLCGSRELSVSQAEQLFEQYIREEPLDEQVYEEMMRFYGERKLYYKGIRLYQQLAALLDAELKVAPQKEIRQLHQRFLREWSMESENAQEETGHEREGQVLDEAYRQFLTGKAKSILLTGESGVGKTYLTRRLTDRVPRERTMVFQVLCMETEEQMSLQPWSVVMLQIAEAVKHGKLQIGEPYLQAADWLFPFFRSGGQEAVSADYTISYSYRATRNLLLRFFAQASRQKPMILVFDNIQYMDPISLEFLSGLIRAQNRNLMILMTCPDSWNDRLKRSLTPLVKEKFVERIFVSPFSKDQVRRITEKSLGNKAADPAFIDRIYEESRGNAYFLEMLLKEYANGELREEEPSRFEELLQEQLDGLARLPRQVLELISACQAWADLDALEQILNKDSLELVEAVEELKEKGFLCEKQVKGEVRLFFCHGSMQKFVHEQMAPSKHSVFHRKLAQYIESLPSYEYGRQERLIYHYTLCGNRKKALEYRILSAEEYVRKFYELYPVFSSSCTREAFQDSFLLQQCREMEEELLELEQREGDGQEFSCMYIRLLQTKAQYCIPQGYYEEGISCVKKALLTNEKAGQDPLVKIRCLRLLIHHQMNVWDLDRMQEYLEESLETAQKEPYQEEYAVTCRLYGLYYSMTGDFAKSMEYLRKSLAYFEGAPLKSRIYALNISACYNYMGEAMRKQKRFEEALDLYRQAVEVCENNHCPCNAVVYSNIARTWLALGEPEKSRQEFYRAEEIYDESFTLMGRSMNKGYVSILEAEAGNRTKARELLWEARESAGQLASPYTLGLLYLNQAELKERFPGMFCDMLKESPRQYREKAAACLEKIPGAYEIEEVHTK</sequence>
<comment type="caution">
    <text evidence="6">The sequence shown here is derived from an EMBL/GenBank/DDBJ whole genome shotgun (WGS) entry which is preliminary data.</text>
</comment>
<dbReference type="Pfam" id="PF13191">
    <property type="entry name" value="AAA_16"/>
    <property type="match status" value="1"/>
</dbReference>
<feature type="domain" description="AAA+ ATPase" evidence="4">
    <location>
        <begin position="260"/>
        <end position="445"/>
    </location>
</feature>
<dbReference type="Gene3D" id="1.25.40.10">
    <property type="entry name" value="Tetratricopeptide repeat domain"/>
    <property type="match status" value="3"/>
</dbReference>
<keyword evidence="3" id="KW-0802">TPR repeat</keyword>
<proteinExistence type="predicted"/>
<dbReference type="EMBL" id="DWVZ01000009">
    <property type="protein sequence ID" value="HJC62126.1"/>
    <property type="molecule type" value="Genomic_DNA"/>
</dbReference>
<evidence type="ECO:0000256" key="1">
    <source>
        <dbReference type="ARBA" id="ARBA00022741"/>
    </source>
</evidence>
<dbReference type="PANTHER" id="PTHR16305:SF28">
    <property type="entry name" value="GUANYLATE CYCLASE DOMAIN-CONTAINING PROTEIN"/>
    <property type="match status" value="1"/>
</dbReference>
<keyword evidence="1" id="KW-0547">Nucleotide-binding</keyword>
<dbReference type="Gene3D" id="1.10.10.10">
    <property type="entry name" value="Winged helix-like DNA-binding domain superfamily/Winged helix DNA-binding domain"/>
    <property type="match status" value="1"/>
</dbReference>
<dbReference type="InterPro" id="IPR011990">
    <property type="entry name" value="TPR-like_helical_dom_sf"/>
</dbReference>
<dbReference type="InterPro" id="IPR041664">
    <property type="entry name" value="AAA_16"/>
</dbReference>
<feature type="repeat" description="TPR" evidence="3">
    <location>
        <begin position="819"/>
        <end position="852"/>
    </location>
</feature>
<dbReference type="InterPro" id="IPR036388">
    <property type="entry name" value="WH-like_DNA-bd_sf"/>
</dbReference>
<dbReference type="Gene3D" id="3.40.50.300">
    <property type="entry name" value="P-loop containing nucleotide triphosphate hydrolases"/>
    <property type="match status" value="1"/>
</dbReference>
<dbReference type="SMART" id="SM00382">
    <property type="entry name" value="AAA"/>
    <property type="match status" value="1"/>
</dbReference>
<dbReference type="AlphaFoldDB" id="A0A9D2TAN9"/>
<dbReference type="SMART" id="SM01043">
    <property type="entry name" value="BTAD"/>
    <property type="match status" value="1"/>
</dbReference>
<evidence type="ECO:0000313" key="6">
    <source>
        <dbReference type="EMBL" id="HJC62126.1"/>
    </source>
</evidence>
<dbReference type="CDD" id="cd00009">
    <property type="entry name" value="AAA"/>
    <property type="match status" value="1"/>
</dbReference>
<dbReference type="GO" id="GO:0004016">
    <property type="term" value="F:adenylate cyclase activity"/>
    <property type="evidence" value="ECO:0007669"/>
    <property type="project" value="TreeGrafter"/>
</dbReference>
<dbReference type="InterPro" id="IPR027417">
    <property type="entry name" value="P-loop_NTPase"/>
</dbReference>
<dbReference type="Pfam" id="PF13424">
    <property type="entry name" value="TPR_12"/>
    <property type="match status" value="1"/>
</dbReference>
<evidence type="ECO:0000313" key="7">
    <source>
        <dbReference type="Proteomes" id="UP000823886"/>
    </source>
</evidence>
<protein>
    <submittedName>
        <fullName evidence="6">AAA family ATPase</fullName>
    </submittedName>
</protein>
<dbReference type="InterPro" id="IPR019734">
    <property type="entry name" value="TPR_rpt"/>
</dbReference>
<dbReference type="SMART" id="SM00028">
    <property type="entry name" value="TPR"/>
    <property type="match status" value="3"/>
</dbReference>
<dbReference type="GO" id="GO:0005524">
    <property type="term" value="F:ATP binding"/>
    <property type="evidence" value="ECO:0007669"/>
    <property type="project" value="UniProtKB-KW"/>
</dbReference>
<accession>A0A9D2TAN9</accession>
<dbReference type="PROSITE" id="PS50005">
    <property type="entry name" value="TPR"/>
    <property type="match status" value="1"/>
</dbReference>
<dbReference type="Pfam" id="PF03704">
    <property type="entry name" value="BTAD"/>
    <property type="match status" value="1"/>
</dbReference>
<dbReference type="PROSITE" id="PS00675">
    <property type="entry name" value="SIGMA54_INTERACT_1"/>
    <property type="match status" value="1"/>
</dbReference>
<dbReference type="SUPFAM" id="SSF48452">
    <property type="entry name" value="TPR-like"/>
    <property type="match status" value="3"/>
</dbReference>
<name>A0A9D2TAN9_9FIRM</name>
<evidence type="ECO:0000256" key="3">
    <source>
        <dbReference type="PROSITE-ProRule" id="PRU00339"/>
    </source>
</evidence>
<keyword evidence="2" id="KW-0067">ATP-binding</keyword>
<gene>
    <name evidence="6" type="ORF">H9753_00715</name>
</gene>
<reference evidence="6" key="2">
    <citation type="submission" date="2021-04" db="EMBL/GenBank/DDBJ databases">
        <authorList>
            <person name="Gilroy R."/>
        </authorList>
    </citation>
    <scope>NUCLEOTIDE SEQUENCE</scope>
    <source>
        <strain evidence="6">ChiBcec2-3848</strain>
    </source>
</reference>
<dbReference type="InterPro" id="IPR025662">
    <property type="entry name" value="Sigma_54_int_dom_ATP-bd_1"/>
</dbReference>
<dbReference type="InterPro" id="IPR005158">
    <property type="entry name" value="BTAD"/>
</dbReference>
<evidence type="ECO:0000259" key="5">
    <source>
        <dbReference type="SMART" id="SM01043"/>
    </source>
</evidence>
<feature type="domain" description="Bacterial transcriptional activator" evidence="5">
    <location>
        <begin position="97"/>
        <end position="226"/>
    </location>
</feature>
<evidence type="ECO:0000259" key="4">
    <source>
        <dbReference type="SMART" id="SM00382"/>
    </source>
</evidence>
<reference evidence="6" key="1">
    <citation type="journal article" date="2021" name="PeerJ">
        <title>Extensive microbial diversity within the chicken gut microbiome revealed by metagenomics and culture.</title>
        <authorList>
            <person name="Gilroy R."/>
            <person name="Ravi A."/>
            <person name="Getino M."/>
            <person name="Pursley I."/>
            <person name="Horton D.L."/>
            <person name="Alikhan N.F."/>
            <person name="Baker D."/>
            <person name="Gharbi K."/>
            <person name="Hall N."/>
            <person name="Watson M."/>
            <person name="Adriaenssens E.M."/>
            <person name="Foster-Nyarko E."/>
            <person name="Jarju S."/>
            <person name="Secka A."/>
            <person name="Antonio M."/>
            <person name="Oren A."/>
            <person name="Chaudhuri R.R."/>
            <person name="La Ragione R."/>
            <person name="Hildebrand F."/>
            <person name="Pallen M.J."/>
        </authorList>
    </citation>
    <scope>NUCLEOTIDE SEQUENCE</scope>
    <source>
        <strain evidence="6">ChiBcec2-3848</strain>
    </source>
</reference>
<evidence type="ECO:0000256" key="2">
    <source>
        <dbReference type="ARBA" id="ARBA00022840"/>
    </source>
</evidence>
<dbReference type="PANTHER" id="PTHR16305">
    <property type="entry name" value="TESTICULAR SOLUBLE ADENYLYL CYCLASE"/>
    <property type="match status" value="1"/>
</dbReference>
<dbReference type="Proteomes" id="UP000823886">
    <property type="component" value="Unassembled WGS sequence"/>
</dbReference>
<dbReference type="SUPFAM" id="SSF52540">
    <property type="entry name" value="P-loop containing nucleoside triphosphate hydrolases"/>
    <property type="match status" value="1"/>
</dbReference>
<dbReference type="InterPro" id="IPR003593">
    <property type="entry name" value="AAA+_ATPase"/>
</dbReference>